<keyword evidence="2" id="KW-0677">Repeat</keyword>
<evidence type="ECO:0000256" key="1">
    <source>
        <dbReference type="ARBA" id="ARBA00006643"/>
    </source>
</evidence>
<feature type="repeat" description="PPR" evidence="3">
    <location>
        <begin position="322"/>
        <end position="356"/>
    </location>
</feature>
<feature type="repeat" description="PPR" evidence="3">
    <location>
        <begin position="221"/>
        <end position="255"/>
    </location>
</feature>
<protein>
    <recommendedName>
        <fullName evidence="6">Pentatricopeptide repeat-containing protein</fullName>
    </recommendedName>
</protein>
<dbReference type="NCBIfam" id="TIGR00756">
    <property type="entry name" value="PPR"/>
    <property type="match status" value="4"/>
</dbReference>
<dbReference type="InterPro" id="IPR046848">
    <property type="entry name" value="E_motif"/>
</dbReference>
<dbReference type="Pfam" id="PF01535">
    <property type="entry name" value="PPR"/>
    <property type="match status" value="4"/>
</dbReference>
<gene>
    <name evidence="4" type="ORF">MKW98_031602</name>
</gene>
<organism evidence="4 5">
    <name type="scientific">Papaver atlanticum</name>
    <dbReference type="NCBI Taxonomy" id="357466"/>
    <lineage>
        <taxon>Eukaryota</taxon>
        <taxon>Viridiplantae</taxon>
        <taxon>Streptophyta</taxon>
        <taxon>Embryophyta</taxon>
        <taxon>Tracheophyta</taxon>
        <taxon>Spermatophyta</taxon>
        <taxon>Magnoliopsida</taxon>
        <taxon>Ranunculales</taxon>
        <taxon>Papaveraceae</taxon>
        <taxon>Papaveroideae</taxon>
        <taxon>Papaver</taxon>
    </lineage>
</organism>
<dbReference type="PANTHER" id="PTHR47926">
    <property type="entry name" value="PENTATRICOPEPTIDE REPEAT-CONTAINING PROTEIN"/>
    <property type="match status" value="1"/>
</dbReference>
<evidence type="ECO:0008006" key="6">
    <source>
        <dbReference type="Google" id="ProtNLM"/>
    </source>
</evidence>
<proteinExistence type="inferred from homology"/>
<evidence type="ECO:0000256" key="3">
    <source>
        <dbReference type="PROSITE-ProRule" id="PRU00708"/>
    </source>
</evidence>
<dbReference type="FunFam" id="1.25.40.10:FF:000196">
    <property type="entry name" value="Pentatricopeptide repeat-containing protein At4g14850"/>
    <property type="match status" value="1"/>
</dbReference>
<dbReference type="PROSITE" id="PS51375">
    <property type="entry name" value="PPR"/>
    <property type="match status" value="4"/>
</dbReference>
<dbReference type="AlphaFoldDB" id="A0AAD4S5N8"/>
<dbReference type="GO" id="GO:0003729">
    <property type="term" value="F:mRNA binding"/>
    <property type="evidence" value="ECO:0007669"/>
    <property type="project" value="UniProtKB-ARBA"/>
</dbReference>
<dbReference type="EMBL" id="JAJJMB010014022">
    <property type="protein sequence ID" value="KAI3864010.1"/>
    <property type="molecule type" value="Genomic_DNA"/>
</dbReference>
<dbReference type="PANTHER" id="PTHR47926:SF374">
    <property type="entry name" value="PENTATRICOPEPTIDE REPEAT-CONTAINING PROTEIN"/>
    <property type="match status" value="1"/>
</dbReference>
<accession>A0AAD4S5N8</accession>
<dbReference type="InterPro" id="IPR011990">
    <property type="entry name" value="TPR-like_helical_dom_sf"/>
</dbReference>
<name>A0AAD4S5N8_9MAGN</name>
<feature type="repeat" description="PPR" evidence="3">
    <location>
        <begin position="119"/>
        <end position="153"/>
    </location>
</feature>
<sequence length="655" mass="73346">MKPRWLFTRFNSTFPVGITKPSQISQHSLLLERKRKDFQISSNFINTSLTLSNCGKDGNFRLGSSIHASIIKNPYYFYPYSQSNDRNILVVWNSLVSMYSKCGKIYYAAKLFDEMPMKDTVSWNSLISGYVRIGEFEKGFNVFKRMRGSALNRFDRATLTTILSVCDKPSMLYVCKMMHSLAFLNGYGMELSVGNCLVTCYFKCGCSGSGKRVFDEMCERNVITWTAVISGLAQSRLFQESLDLFFEMCHGDVEPNSLTYSSSLTACSGLRVPREGRQIHGLVLKLGLESDLCIESSLMDMYSKCGFMEDACQIFDSAREIDEISMTVILVGFAQNGLEDEALRVFIKMVKAGIKIDANVLSAVLGVFGTDTSLSVGKQIHSLVIKKNFSSNLFVNNGLINMYSKCGDLTESVGIFSQMEERNAVTWNSMIAAFARHGLGFEALKLYEDMSLDGIGPTDVTFLSLLHACSHIGSIQKGMEFLESMSKLHGINPRLEHYACVVDMLGRAGLLNEAKNFIESLPMEPGVLLWQALLGACSIHGDSKIGQYAADKLQLAAPESSTPYILMAKIYSSEGKKAERANVIKKMKEMGIKKDTGLSWIEIKKEVHKFTVDDRIHPQHEIIYDTLGHLFWVMKDEGYVQEKCYSIDDFGQETV</sequence>
<dbReference type="FunFam" id="1.25.40.10:FF:000690">
    <property type="entry name" value="Pentatricopeptide repeat-containing protein"/>
    <property type="match status" value="1"/>
</dbReference>
<comment type="caution">
    <text evidence="4">The sequence shown here is derived from an EMBL/GenBank/DDBJ whole genome shotgun (WGS) entry which is preliminary data.</text>
</comment>
<dbReference type="GO" id="GO:0009451">
    <property type="term" value="P:RNA modification"/>
    <property type="evidence" value="ECO:0007669"/>
    <property type="project" value="InterPro"/>
</dbReference>
<evidence type="ECO:0000313" key="4">
    <source>
        <dbReference type="EMBL" id="KAI3864010.1"/>
    </source>
</evidence>
<dbReference type="InterPro" id="IPR002885">
    <property type="entry name" value="PPR_rpt"/>
</dbReference>
<reference evidence="4" key="1">
    <citation type="submission" date="2022-04" db="EMBL/GenBank/DDBJ databases">
        <title>A functionally conserved STORR gene fusion in Papaver species that diverged 16.8 million years ago.</title>
        <authorList>
            <person name="Catania T."/>
        </authorList>
    </citation>
    <scope>NUCLEOTIDE SEQUENCE</scope>
    <source>
        <strain evidence="4">S-188037</strain>
    </source>
</reference>
<feature type="repeat" description="PPR" evidence="3">
    <location>
        <begin position="423"/>
        <end position="457"/>
    </location>
</feature>
<dbReference type="Proteomes" id="UP001202328">
    <property type="component" value="Unassembled WGS sequence"/>
</dbReference>
<evidence type="ECO:0000256" key="2">
    <source>
        <dbReference type="ARBA" id="ARBA00022737"/>
    </source>
</evidence>
<dbReference type="Gene3D" id="1.25.40.10">
    <property type="entry name" value="Tetratricopeptide repeat domain"/>
    <property type="match status" value="4"/>
</dbReference>
<dbReference type="FunFam" id="1.25.40.10:FF:001369">
    <property type="entry name" value="Pentatricopeptide repeat-containing protein At3g05340"/>
    <property type="match status" value="1"/>
</dbReference>
<dbReference type="InterPro" id="IPR046960">
    <property type="entry name" value="PPR_At4g14850-like_plant"/>
</dbReference>
<comment type="similarity">
    <text evidence="1">Belongs to the PPR family. PCMP-H subfamily.</text>
</comment>
<evidence type="ECO:0000313" key="5">
    <source>
        <dbReference type="Proteomes" id="UP001202328"/>
    </source>
</evidence>
<keyword evidence="5" id="KW-1185">Reference proteome</keyword>
<dbReference type="Pfam" id="PF20431">
    <property type="entry name" value="E_motif"/>
    <property type="match status" value="1"/>
</dbReference>
<dbReference type="Pfam" id="PF13041">
    <property type="entry name" value="PPR_2"/>
    <property type="match status" value="2"/>
</dbReference>